<organism evidence="6 7">
    <name type="scientific">Comamonas piscis</name>
    <dbReference type="NCBI Taxonomy" id="1562974"/>
    <lineage>
        <taxon>Bacteria</taxon>
        <taxon>Pseudomonadati</taxon>
        <taxon>Pseudomonadota</taxon>
        <taxon>Betaproteobacteria</taxon>
        <taxon>Burkholderiales</taxon>
        <taxon>Comamonadaceae</taxon>
        <taxon>Comamonas</taxon>
    </lineage>
</organism>
<dbReference type="Pfam" id="PF03358">
    <property type="entry name" value="FMN_red"/>
    <property type="match status" value="1"/>
</dbReference>
<keyword evidence="3" id="KW-0288">FMN</keyword>
<gene>
    <name evidence="6" type="ORF">HS961_04330</name>
</gene>
<evidence type="ECO:0000313" key="7">
    <source>
        <dbReference type="Proteomes" id="UP000515240"/>
    </source>
</evidence>
<dbReference type="InterPro" id="IPR005025">
    <property type="entry name" value="FMN_Rdtase-like_dom"/>
</dbReference>
<dbReference type="GO" id="GO:0016491">
    <property type="term" value="F:oxidoreductase activity"/>
    <property type="evidence" value="ECO:0007669"/>
    <property type="project" value="UniProtKB-KW"/>
</dbReference>
<name>A0A7G5EDP6_9BURK</name>
<evidence type="ECO:0000256" key="4">
    <source>
        <dbReference type="ARBA" id="ARBA00023002"/>
    </source>
</evidence>
<dbReference type="SUPFAM" id="SSF52218">
    <property type="entry name" value="Flavoproteins"/>
    <property type="match status" value="1"/>
</dbReference>
<keyword evidence="4" id="KW-0560">Oxidoreductase</keyword>
<dbReference type="PANTHER" id="PTHR43408:SF2">
    <property type="entry name" value="FMN REDUCTASE (NADPH)"/>
    <property type="match status" value="1"/>
</dbReference>
<sequence>MSRILKTVIVNGSLGKPSRTRSLLDSLHLQLGQALGQSAQAVRLDVRHIDLVDLVADIGPVLYKDALSAQARAALEAIETADFLIVGSPVFRGSLPGLLKHLFDLVDQHALQGTPVLLAATGGSPRHSLVLDHQLRPLFGFFSALTLPIGVYATPEDIQNGVVVSEALHKHIALAVGLAVPVLSALAHSQRSSQPALHALERQAA</sequence>
<comment type="similarity">
    <text evidence="1">Belongs to the SsuE family.</text>
</comment>
<keyword evidence="2" id="KW-0285">Flavoprotein</keyword>
<accession>A0A7G5EDP6</accession>
<dbReference type="KEGG" id="cpis:HS961_04330"/>
<dbReference type="Gene3D" id="3.40.50.360">
    <property type="match status" value="1"/>
</dbReference>
<dbReference type="AlphaFoldDB" id="A0A7G5EDP6"/>
<protein>
    <submittedName>
        <fullName evidence="6">NAD(P)H-dependent oxidoreductase</fullName>
    </submittedName>
</protein>
<dbReference type="EMBL" id="CP058554">
    <property type="protein sequence ID" value="QMV72121.1"/>
    <property type="molecule type" value="Genomic_DNA"/>
</dbReference>
<dbReference type="InterPro" id="IPR051814">
    <property type="entry name" value="NAD(P)H-dep_FMN_reductase"/>
</dbReference>
<dbReference type="Proteomes" id="UP000515240">
    <property type="component" value="Chromosome"/>
</dbReference>
<keyword evidence="7" id="KW-1185">Reference proteome</keyword>
<evidence type="ECO:0000256" key="2">
    <source>
        <dbReference type="ARBA" id="ARBA00022630"/>
    </source>
</evidence>
<dbReference type="PANTHER" id="PTHR43408">
    <property type="entry name" value="FMN REDUCTASE (NADPH)"/>
    <property type="match status" value="1"/>
</dbReference>
<evidence type="ECO:0000256" key="3">
    <source>
        <dbReference type="ARBA" id="ARBA00022643"/>
    </source>
</evidence>
<evidence type="ECO:0000256" key="1">
    <source>
        <dbReference type="ARBA" id="ARBA00005990"/>
    </source>
</evidence>
<feature type="domain" description="NADPH-dependent FMN reductase-like" evidence="5">
    <location>
        <begin position="6"/>
        <end position="156"/>
    </location>
</feature>
<reference evidence="6 7" key="1">
    <citation type="journal article" date="2020" name="G3 (Bethesda)">
        <title>CeMbio - The Caenorhabditis elegans Microbiome Resource.</title>
        <authorList>
            <person name="Dirksen P."/>
            <person name="Assie A."/>
            <person name="Zimmermann J."/>
            <person name="Zhang F."/>
            <person name="Tietje A.M."/>
            <person name="Marsh S.A."/>
            <person name="Felix M.A."/>
            <person name="Shapira M."/>
            <person name="Kaleta C."/>
            <person name="Schulenburg H."/>
            <person name="Samuel B."/>
        </authorList>
    </citation>
    <scope>NUCLEOTIDE SEQUENCE [LARGE SCALE GENOMIC DNA]</scope>
    <source>
        <strain evidence="6 7">BIGb0172</strain>
    </source>
</reference>
<dbReference type="RefSeq" id="WP_182326545.1">
    <property type="nucleotide sequence ID" value="NZ_CP058554.1"/>
</dbReference>
<evidence type="ECO:0000259" key="5">
    <source>
        <dbReference type="Pfam" id="PF03358"/>
    </source>
</evidence>
<proteinExistence type="inferred from homology"/>
<evidence type="ECO:0000313" key="6">
    <source>
        <dbReference type="EMBL" id="QMV72121.1"/>
    </source>
</evidence>
<dbReference type="InterPro" id="IPR029039">
    <property type="entry name" value="Flavoprotein-like_sf"/>
</dbReference>